<accession>A0ABR3EMW5</accession>
<reference evidence="2 3" key="1">
    <citation type="submission" date="2024-02" db="EMBL/GenBank/DDBJ databases">
        <title>A draft genome for the cacao thread blight pathogen Marasmius crinis-equi.</title>
        <authorList>
            <person name="Cohen S.P."/>
            <person name="Baruah I.K."/>
            <person name="Amoako-Attah I."/>
            <person name="Bukari Y."/>
            <person name="Meinhardt L.W."/>
            <person name="Bailey B.A."/>
        </authorList>
    </citation>
    <scope>NUCLEOTIDE SEQUENCE [LARGE SCALE GENOMIC DNA]</scope>
    <source>
        <strain evidence="2 3">GH-76</strain>
    </source>
</reference>
<feature type="region of interest" description="Disordered" evidence="1">
    <location>
        <begin position="127"/>
        <end position="166"/>
    </location>
</feature>
<gene>
    <name evidence="2" type="ORF">V5O48_017830</name>
</gene>
<evidence type="ECO:0000256" key="1">
    <source>
        <dbReference type="SAM" id="MobiDB-lite"/>
    </source>
</evidence>
<feature type="compositionally biased region" description="Polar residues" evidence="1">
    <location>
        <begin position="12"/>
        <end position="22"/>
    </location>
</feature>
<proteinExistence type="predicted"/>
<comment type="caution">
    <text evidence="2">The sequence shown here is derived from an EMBL/GenBank/DDBJ whole genome shotgun (WGS) entry which is preliminary data.</text>
</comment>
<evidence type="ECO:0000313" key="3">
    <source>
        <dbReference type="Proteomes" id="UP001465976"/>
    </source>
</evidence>
<protein>
    <submittedName>
        <fullName evidence="2">Uncharacterized protein</fullName>
    </submittedName>
</protein>
<dbReference type="EMBL" id="JBAHYK010002917">
    <property type="protein sequence ID" value="KAL0564222.1"/>
    <property type="molecule type" value="Genomic_DNA"/>
</dbReference>
<feature type="compositionally biased region" description="Polar residues" evidence="1">
    <location>
        <begin position="80"/>
        <end position="92"/>
    </location>
</feature>
<dbReference type="Proteomes" id="UP001465976">
    <property type="component" value="Unassembled WGS sequence"/>
</dbReference>
<keyword evidence="3" id="KW-1185">Reference proteome</keyword>
<feature type="compositionally biased region" description="Polar residues" evidence="1">
    <location>
        <begin position="30"/>
        <end position="39"/>
    </location>
</feature>
<feature type="non-terminal residue" evidence="2">
    <location>
        <position position="1"/>
    </location>
</feature>
<sequence>IFAAPDCAQPSDGVQQLPSRASSLVADVVQQPQTHLSNGTEEEGLPAQASNGPVVDASNSVMSPPTDKKKKKKTRKGASDESSMAEVNTTHRPNTRHHVTASTLRTSRHTRVAAGTAKALVSAQYKMKGSWRGVTADTGNGISSGGLKRKDTAGHGGRGNTSKRRR</sequence>
<organism evidence="2 3">
    <name type="scientific">Marasmius crinis-equi</name>
    <dbReference type="NCBI Taxonomy" id="585013"/>
    <lineage>
        <taxon>Eukaryota</taxon>
        <taxon>Fungi</taxon>
        <taxon>Dikarya</taxon>
        <taxon>Basidiomycota</taxon>
        <taxon>Agaricomycotina</taxon>
        <taxon>Agaricomycetes</taxon>
        <taxon>Agaricomycetidae</taxon>
        <taxon>Agaricales</taxon>
        <taxon>Marasmiineae</taxon>
        <taxon>Marasmiaceae</taxon>
        <taxon>Marasmius</taxon>
    </lineage>
</organism>
<name>A0ABR3EMW5_9AGAR</name>
<evidence type="ECO:0000313" key="2">
    <source>
        <dbReference type="EMBL" id="KAL0564222.1"/>
    </source>
</evidence>
<feature type="region of interest" description="Disordered" evidence="1">
    <location>
        <begin position="1"/>
        <end position="112"/>
    </location>
</feature>